<dbReference type="Proteomes" id="UP001218188">
    <property type="component" value="Unassembled WGS sequence"/>
</dbReference>
<sequence length="141" mass="16114">MSLVGLPTELIEEILSFSWASSLSIDERITLTTSATLINSTWRAIYLRVSSRDVYIPCPSFAEYFLRTLESQCIPNRLCGCLTIQIINETRTAPVEMEMPMERALASLLYRLYDPSTPFVPNLRRVVVQYYNTGFDGIFDN</sequence>
<gene>
    <name evidence="1" type="ORF">C8F04DRAFT_722393</name>
</gene>
<name>A0AAD6TC80_9AGAR</name>
<reference evidence="1" key="1">
    <citation type="submission" date="2023-03" db="EMBL/GenBank/DDBJ databases">
        <title>Massive genome expansion in bonnet fungi (Mycena s.s.) driven by repeated elements and novel gene families across ecological guilds.</title>
        <authorList>
            <consortium name="Lawrence Berkeley National Laboratory"/>
            <person name="Harder C.B."/>
            <person name="Miyauchi S."/>
            <person name="Viragh M."/>
            <person name="Kuo A."/>
            <person name="Thoen E."/>
            <person name="Andreopoulos B."/>
            <person name="Lu D."/>
            <person name="Skrede I."/>
            <person name="Drula E."/>
            <person name="Henrissat B."/>
            <person name="Morin E."/>
            <person name="Kohler A."/>
            <person name="Barry K."/>
            <person name="LaButti K."/>
            <person name="Morin E."/>
            <person name="Salamov A."/>
            <person name="Lipzen A."/>
            <person name="Mereny Z."/>
            <person name="Hegedus B."/>
            <person name="Baldrian P."/>
            <person name="Stursova M."/>
            <person name="Weitz H."/>
            <person name="Taylor A."/>
            <person name="Grigoriev I.V."/>
            <person name="Nagy L.G."/>
            <person name="Martin F."/>
            <person name="Kauserud H."/>
        </authorList>
    </citation>
    <scope>NUCLEOTIDE SEQUENCE</scope>
    <source>
        <strain evidence="1">CBHHK200</strain>
    </source>
</reference>
<comment type="caution">
    <text evidence="1">The sequence shown here is derived from an EMBL/GenBank/DDBJ whole genome shotgun (WGS) entry which is preliminary data.</text>
</comment>
<accession>A0AAD6TC80</accession>
<evidence type="ECO:0000313" key="1">
    <source>
        <dbReference type="EMBL" id="KAJ7043544.1"/>
    </source>
</evidence>
<keyword evidence="2" id="KW-1185">Reference proteome</keyword>
<evidence type="ECO:0000313" key="2">
    <source>
        <dbReference type="Proteomes" id="UP001218188"/>
    </source>
</evidence>
<organism evidence="1 2">
    <name type="scientific">Mycena alexandri</name>
    <dbReference type="NCBI Taxonomy" id="1745969"/>
    <lineage>
        <taxon>Eukaryota</taxon>
        <taxon>Fungi</taxon>
        <taxon>Dikarya</taxon>
        <taxon>Basidiomycota</taxon>
        <taxon>Agaricomycotina</taxon>
        <taxon>Agaricomycetes</taxon>
        <taxon>Agaricomycetidae</taxon>
        <taxon>Agaricales</taxon>
        <taxon>Marasmiineae</taxon>
        <taxon>Mycenaceae</taxon>
        <taxon>Mycena</taxon>
    </lineage>
</organism>
<proteinExistence type="predicted"/>
<dbReference type="AlphaFoldDB" id="A0AAD6TC80"/>
<protein>
    <recommendedName>
        <fullName evidence="3">F-box domain-containing protein</fullName>
    </recommendedName>
</protein>
<dbReference type="EMBL" id="JARJCM010000009">
    <property type="protein sequence ID" value="KAJ7043544.1"/>
    <property type="molecule type" value="Genomic_DNA"/>
</dbReference>
<evidence type="ECO:0008006" key="3">
    <source>
        <dbReference type="Google" id="ProtNLM"/>
    </source>
</evidence>